<dbReference type="Pfam" id="PF13302">
    <property type="entry name" value="Acetyltransf_3"/>
    <property type="match status" value="1"/>
</dbReference>
<name>A0A1I3QPN0_9RHOB</name>
<gene>
    <name evidence="2" type="ORF">SAMN04488095_2610</name>
</gene>
<dbReference type="AlphaFoldDB" id="A0A1I3QPN0"/>
<dbReference type="SUPFAM" id="SSF55729">
    <property type="entry name" value="Acyl-CoA N-acyltransferases (Nat)"/>
    <property type="match status" value="1"/>
</dbReference>
<reference evidence="2 3" key="1">
    <citation type="submission" date="2016-10" db="EMBL/GenBank/DDBJ databases">
        <authorList>
            <person name="de Groot N.N."/>
        </authorList>
    </citation>
    <scope>NUCLEOTIDE SEQUENCE [LARGE SCALE GENOMIC DNA]</scope>
    <source>
        <strain evidence="2 3">DSM 19073</strain>
    </source>
</reference>
<dbReference type="PANTHER" id="PTHR43792">
    <property type="entry name" value="GNAT FAMILY, PUTATIVE (AFU_ORTHOLOGUE AFUA_3G00765)-RELATED-RELATED"/>
    <property type="match status" value="1"/>
</dbReference>
<dbReference type="Proteomes" id="UP000199110">
    <property type="component" value="Unassembled WGS sequence"/>
</dbReference>
<keyword evidence="2" id="KW-0808">Transferase</keyword>
<dbReference type="STRING" id="390807.SAMN04488095_2610"/>
<sequence length="163" mass="17757">MTVPTLTTARLTLRLPELRDHAAYAAFYASPRSEIIGGPLDETRAWKVLSNDVGHWHLRGFGWWALDDGNGCIGTCGFHLPAGRRDVELGWSLFSATGRGFATEAARAALAWAGARWSRVVSNIDPRNDASERVADRLGAVDTGEHAAHAPECKVWLHREAAA</sequence>
<dbReference type="InterPro" id="IPR051531">
    <property type="entry name" value="N-acetyltransferase"/>
</dbReference>
<organism evidence="2 3">
    <name type="scientific">Jannaschia pohangensis</name>
    <dbReference type="NCBI Taxonomy" id="390807"/>
    <lineage>
        <taxon>Bacteria</taxon>
        <taxon>Pseudomonadati</taxon>
        <taxon>Pseudomonadota</taxon>
        <taxon>Alphaproteobacteria</taxon>
        <taxon>Rhodobacterales</taxon>
        <taxon>Roseobacteraceae</taxon>
        <taxon>Jannaschia</taxon>
    </lineage>
</organism>
<dbReference type="InterPro" id="IPR000182">
    <property type="entry name" value="GNAT_dom"/>
</dbReference>
<dbReference type="GO" id="GO:0016747">
    <property type="term" value="F:acyltransferase activity, transferring groups other than amino-acyl groups"/>
    <property type="evidence" value="ECO:0007669"/>
    <property type="project" value="InterPro"/>
</dbReference>
<feature type="domain" description="N-acetyltransferase" evidence="1">
    <location>
        <begin position="11"/>
        <end position="162"/>
    </location>
</feature>
<dbReference type="Gene3D" id="3.40.630.30">
    <property type="match status" value="1"/>
</dbReference>
<protein>
    <submittedName>
        <fullName evidence="2">Protein N-acetyltransferase, RimJ/RimL family</fullName>
    </submittedName>
</protein>
<evidence type="ECO:0000313" key="2">
    <source>
        <dbReference type="EMBL" id="SFJ35479.1"/>
    </source>
</evidence>
<keyword evidence="3" id="KW-1185">Reference proteome</keyword>
<dbReference type="InterPro" id="IPR016181">
    <property type="entry name" value="Acyl_CoA_acyltransferase"/>
</dbReference>
<evidence type="ECO:0000313" key="3">
    <source>
        <dbReference type="Proteomes" id="UP000199110"/>
    </source>
</evidence>
<dbReference type="PANTHER" id="PTHR43792:SF1">
    <property type="entry name" value="N-ACETYLTRANSFERASE DOMAIN-CONTAINING PROTEIN"/>
    <property type="match status" value="1"/>
</dbReference>
<accession>A0A1I3QPN0</accession>
<dbReference type="PROSITE" id="PS51186">
    <property type="entry name" value="GNAT"/>
    <property type="match status" value="1"/>
</dbReference>
<dbReference type="EMBL" id="FORA01000003">
    <property type="protein sequence ID" value="SFJ35479.1"/>
    <property type="molecule type" value="Genomic_DNA"/>
</dbReference>
<dbReference type="RefSeq" id="WP_092781384.1">
    <property type="nucleotide sequence ID" value="NZ_FORA01000003.1"/>
</dbReference>
<dbReference type="OrthoDB" id="6293260at2"/>
<evidence type="ECO:0000259" key="1">
    <source>
        <dbReference type="PROSITE" id="PS51186"/>
    </source>
</evidence>
<proteinExistence type="predicted"/>